<name>A0A094W9K9_9BACT</name>
<dbReference type="Proteomes" id="UP000029452">
    <property type="component" value="Unassembled WGS sequence"/>
</dbReference>
<gene>
    <name evidence="2" type="ORF">LptCag_0971</name>
</gene>
<accession>A0A094W9K9</accession>
<feature type="compositionally biased region" description="Basic and acidic residues" evidence="1">
    <location>
        <begin position="1"/>
        <end position="19"/>
    </location>
</feature>
<evidence type="ECO:0000313" key="3">
    <source>
        <dbReference type="Proteomes" id="UP000029452"/>
    </source>
</evidence>
<organism evidence="2 3">
    <name type="scientific">Leptospirillum ferriphilum</name>
    <dbReference type="NCBI Taxonomy" id="178606"/>
    <lineage>
        <taxon>Bacteria</taxon>
        <taxon>Pseudomonadati</taxon>
        <taxon>Nitrospirota</taxon>
        <taxon>Nitrospiria</taxon>
        <taxon>Nitrospirales</taxon>
        <taxon>Nitrospiraceae</taxon>
        <taxon>Leptospirillum</taxon>
    </lineage>
</organism>
<evidence type="ECO:0000313" key="2">
    <source>
        <dbReference type="EMBL" id="KGA94208.1"/>
    </source>
</evidence>
<feature type="region of interest" description="Disordered" evidence="1">
    <location>
        <begin position="1"/>
        <end position="22"/>
    </location>
</feature>
<dbReference type="PATRIC" id="fig|178606.4.peg.777"/>
<sequence>MITGRRTDAWGKRGDHEDVPVLSGELETPVPVTKTGTRAGSVLDMA</sequence>
<dbReference type="EMBL" id="JPGK01000003">
    <property type="protein sequence ID" value="KGA94208.1"/>
    <property type="molecule type" value="Genomic_DNA"/>
</dbReference>
<evidence type="ECO:0000256" key="1">
    <source>
        <dbReference type="SAM" id="MobiDB-lite"/>
    </source>
</evidence>
<comment type="caution">
    <text evidence="2">The sequence shown here is derived from an EMBL/GenBank/DDBJ whole genome shotgun (WGS) entry which is preliminary data.</text>
</comment>
<proteinExistence type="predicted"/>
<protein>
    <submittedName>
        <fullName evidence="2">Uncharacterized protein</fullName>
    </submittedName>
</protein>
<dbReference type="AlphaFoldDB" id="A0A094W9K9"/>
<reference evidence="2 3" key="1">
    <citation type="submission" date="2014-06" db="EMBL/GenBank/DDBJ databases">
        <title>Draft genome sequence of iron oxidizing acidophile Leptospirillum ferriphilum DSM14647.</title>
        <authorList>
            <person name="Cardenas J.P."/>
            <person name="Lazcano M."/>
            <person name="Ossandon F.J."/>
            <person name="Corbett M."/>
            <person name="Holmes D.S."/>
            <person name="Watkin E."/>
        </authorList>
    </citation>
    <scope>NUCLEOTIDE SEQUENCE [LARGE SCALE GENOMIC DNA]</scope>
    <source>
        <strain evidence="2 3">DSM 14647</strain>
    </source>
</reference>